<organism evidence="2 3">
    <name type="scientific">Streptomyces angustmyceticus</name>
    <dbReference type="NCBI Taxonomy" id="285578"/>
    <lineage>
        <taxon>Bacteria</taxon>
        <taxon>Bacillati</taxon>
        <taxon>Actinomycetota</taxon>
        <taxon>Actinomycetes</taxon>
        <taxon>Kitasatosporales</taxon>
        <taxon>Streptomycetaceae</taxon>
        <taxon>Streptomyces</taxon>
    </lineage>
</organism>
<evidence type="ECO:0000259" key="1">
    <source>
        <dbReference type="Pfam" id="PF03756"/>
    </source>
</evidence>
<proteinExistence type="predicted"/>
<feature type="domain" description="A-factor biosynthesis hotdog" evidence="1">
    <location>
        <begin position="91"/>
        <end position="175"/>
    </location>
</feature>
<comment type="caution">
    <text evidence="2">The sequence shown here is derived from an EMBL/GenBank/DDBJ whole genome shotgun (WGS) entry which is preliminary data.</text>
</comment>
<dbReference type="GeneID" id="96753340"/>
<dbReference type="InterPro" id="IPR005509">
    <property type="entry name" value="AfsA_hotdog_dom"/>
</dbReference>
<keyword evidence="3" id="KW-1185">Reference proteome</keyword>
<dbReference type="RefSeq" id="WP_086720816.1">
    <property type="nucleotide sequence ID" value="NZ_BLAG01000022.1"/>
</dbReference>
<sequence length="260" mass="28621">MSHAAQETHEALVVVGDRFEEFLVNRGTIAHSALLTRLRTGELPESLALSVGQGLSAGQLDELRELVELRSPAVAFGKQGLPSHAEQRLTHKHKQRNVLVGPVGQIGERRFVADLVLDERVEVLEDHLTGQHIPAITLLEAARQFWTVVTEQFLLTGTDRTRFVIGSVNSSFHSFVFPMSATLSYELLEHTRTPVGTVFRCRIGFHHGEATAPAAEVEAEYRVIPEKISAKQEALAARQAVVSEVARLREQTTPAESVAV</sequence>
<dbReference type="OrthoDB" id="7838374at2"/>
<protein>
    <recommendedName>
        <fullName evidence="1">A-factor biosynthesis hotdog domain-containing protein</fullName>
    </recommendedName>
</protein>
<evidence type="ECO:0000313" key="2">
    <source>
        <dbReference type="EMBL" id="GES33858.1"/>
    </source>
</evidence>
<evidence type="ECO:0000313" key="3">
    <source>
        <dbReference type="Proteomes" id="UP000325598"/>
    </source>
</evidence>
<gene>
    <name evidence="2" type="ORF">San01_63460</name>
</gene>
<reference evidence="2 3" key="1">
    <citation type="submission" date="2019-10" db="EMBL/GenBank/DDBJ databases">
        <title>Whole genome shotgun sequence of Streptomyces angustmyceticus NBRC 3934.</title>
        <authorList>
            <person name="Hosoyama A."/>
            <person name="Ichikawa N."/>
            <person name="Kimura A."/>
            <person name="Kitahashi Y."/>
            <person name="Komaki H."/>
            <person name="Uohara A."/>
        </authorList>
    </citation>
    <scope>NUCLEOTIDE SEQUENCE [LARGE SCALE GENOMIC DNA]</scope>
    <source>
        <strain evidence="2 3">NBRC 3934</strain>
    </source>
</reference>
<name>A0A5J4LU63_9ACTN</name>
<accession>A0A5J4LU63</accession>
<dbReference type="EMBL" id="BLAG01000022">
    <property type="protein sequence ID" value="GES33858.1"/>
    <property type="molecule type" value="Genomic_DNA"/>
</dbReference>
<dbReference type="Pfam" id="PF03756">
    <property type="entry name" value="AfsA"/>
    <property type="match status" value="1"/>
</dbReference>
<dbReference type="Proteomes" id="UP000325598">
    <property type="component" value="Unassembled WGS sequence"/>
</dbReference>
<dbReference type="AlphaFoldDB" id="A0A5J4LU63"/>